<dbReference type="Proteomes" id="UP000253910">
    <property type="component" value="Unassembled WGS sequence"/>
</dbReference>
<evidence type="ECO:0000313" key="2">
    <source>
        <dbReference type="EMBL" id="RDE89879.1"/>
    </source>
</evidence>
<keyword evidence="1" id="KW-0812">Transmembrane</keyword>
<evidence type="ECO:0000313" key="3">
    <source>
        <dbReference type="Proteomes" id="UP000253910"/>
    </source>
</evidence>
<dbReference type="AlphaFoldDB" id="A0A369YYX4"/>
<sequence>MRNFIKELVQKSAQSWFGRWLRLPQMVHAAFWLSALSAVIFLPVFRYVENSNERHRLDAELSLQQQEWDKQEKILQTLRQKSDSRQLSPELANSVLPINQHVQVLLNGRLRALDLRWDFSQHTLLHLSLQGYFVDLQQFLTALLNDIPKLSLTQLNIEKLDEEENASITCELIFQLNKDK</sequence>
<proteinExistence type="predicted"/>
<name>A0A369YYX4_HAEPA</name>
<dbReference type="EMBL" id="QEPW01000014">
    <property type="protein sequence ID" value="RDE89879.1"/>
    <property type="molecule type" value="Genomic_DNA"/>
</dbReference>
<dbReference type="RefSeq" id="WP_111315793.1">
    <property type="nucleotide sequence ID" value="NZ_QEPW01000014.1"/>
</dbReference>
<organism evidence="2 3">
    <name type="scientific">Haemophilus parainfluenzae</name>
    <dbReference type="NCBI Taxonomy" id="729"/>
    <lineage>
        <taxon>Bacteria</taxon>
        <taxon>Pseudomonadati</taxon>
        <taxon>Pseudomonadota</taxon>
        <taxon>Gammaproteobacteria</taxon>
        <taxon>Pasteurellales</taxon>
        <taxon>Pasteurellaceae</taxon>
        <taxon>Haemophilus</taxon>
    </lineage>
</organism>
<keyword evidence="1" id="KW-1133">Transmembrane helix</keyword>
<feature type="transmembrane region" description="Helical" evidence="1">
    <location>
        <begin position="29"/>
        <end position="48"/>
    </location>
</feature>
<protein>
    <submittedName>
        <fullName evidence="2">Competence protein ComC</fullName>
    </submittedName>
</protein>
<accession>A0A369YYX4</accession>
<evidence type="ECO:0000256" key="1">
    <source>
        <dbReference type="SAM" id="Phobius"/>
    </source>
</evidence>
<comment type="caution">
    <text evidence="2">The sequence shown here is derived from an EMBL/GenBank/DDBJ whole genome shotgun (WGS) entry which is preliminary data.</text>
</comment>
<reference evidence="2 3" key="1">
    <citation type="submission" date="2018-05" db="EMBL/GenBank/DDBJ databases">
        <title>Draft Genome Sequences for a Diverse set of 7 Haemophilus Species.</title>
        <authorList>
            <person name="Nichols M."/>
            <person name="Topaz N."/>
            <person name="Wang X."/>
            <person name="Wang X."/>
            <person name="Boxrud D."/>
        </authorList>
    </citation>
    <scope>NUCLEOTIDE SEQUENCE [LARGE SCALE GENOMIC DNA]</scope>
    <source>
        <strain evidence="2 3">C2008001710</strain>
    </source>
</reference>
<keyword evidence="1" id="KW-0472">Membrane</keyword>
<gene>
    <name evidence="2" type="ORF">DPV87_08020</name>
</gene>